<evidence type="ECO:0000313" key="2">
    <source>
        <dbReference type="Proteomes" id="UP001152798"/>
    </source>
</evidence>
<sequence>MTSVTKIEIEFSPPAEAVRNVLLVIAAPIRWLTEGWYLPSLMSLVLAAIRNTGDNSSRSDLNAVYRRSFRHQQNSKG</sequence>
<dbReference type="Proteomes" id="UP001152798">
    <property type="component" value="Chromosome 4"/>
</dbReference>
<protein>
    <submittedName>
        <fullName evidence="1">Uncharacterized protein</fullName>
    </submittedName>
</protein>
<organism evidence="1 2">
    <name type="scientific">Nezara viridula</name>
    <name type="common">Southern green stink bug</name>
    <name type="synonym">Cimex viridulus</name>
    <dbReference type="NCBI Taxonomy" id="85310"/>
    <lineage>
        <taxon>Eukaryota</taxon>
        <taxon>Metazoa</taxon>
        <taxon>Ecdysozoa</taxon>
        <taxon>Arthropoda</taxon>
        <taxon>Hexapoda</taxon>
        <taxon>Insecta</taxon>
        <taxon>Pterygota</taxon>
        <taxon>Neoptera</taxon>
        <taxon>Paraneoptera</taxon>
        <taxon>Hemiptera</taxon>
        <taxon>Heteroptera</taxon>
        <taxon>Panheteroptera</taxon>
        <taxon>Pentatomomorpha</taxon>
        <taxon>Pentatomoidea</taxon>
        <taxon>Pentatomidae</taxon>
        <taxon>Pentatominae</taxon>
        <taxon>Nezara</taxon>
    </lineage>
</organism>
<keyword evidence="2" id="KW-1185">Reference proteome</keyword>
<accession>A0A9P0HC97</accession>
<reference evidence="1" key="1">
    <citation type="submission" date="2022-01" db="EMBL/GenBank/DDBJ databases">
        <authorList>
            <person name="King R."/>
        </authorList>
    </citation>
    <scope>NUCLEOTIDE SEQUENCE</scope>
</reference>
<gene>
    <name evidence="1" type="ORF">NEZAVI_LOCUS8773</name>
</gene>
<dbReference type="AlphaFoldDB" id="A0A9P0HC97"/>
<dbReference type="EMBL" id="OV725080">
    <property type="protein sequence ID" value="CAH1399292.1"/>
    <property type="molecule type" value="Genomic_DNA"/>
</dbReference>
<proteinExistence type="predicted"/>
<evidence type="ECO:0000313" key="1">
    <source>
        <dbReference type="EMBL" id="CAH1399292.1"/>
    </source>
</evidence>
<name>A0A9P0HC97_NEZVI</name>